<proteinExistence type="predicted"/>
<keyword evidence="6" id="KW-1185">Reference proteome</keyword>
<dbReference type="Pfam" id="PF00515">
    <property type="entry name" value="TPR_1"/>
    <property type="match status" value="1"/>
</dbReference>
<sequence length="232" mass="26591">MKSNALDCCDSRSPEPPSKAATPNCWYQLTFGFQTGHESLSTEQLRTCIKEKADQADYRCAIALLDQLILRDPESAIDYNNRGLMYFKQGDYDQAINDFDQAIALNPYLDKAYNNRANCQAELGYLLSALGDYETALDLNPYNQRAWINKGMTLRELGKYDLALETFDFALILQNTLQGRIYGERGYTYYLRGDWNCAIADYYRALSALPEGDRHRYKIQEWLSDLLNSTSV</sequence>
<dbReference type="KEGG" id="cyp:PCC8801_0965"/>
<protein>
    <submittedName>
        <fullName evidence="5">Tetratricopeptide TPR_2 repeat protein</fullName>
    </submittedName>
</protein>
<accession>B7JZU8</accession>
<dbReference type="RefSeq" id="WP_012594316.1">
    <property type="nucleotide sequence ID" value="NC_011726.1"/>
</dbReference>
<evidence type="ECO:0000313" key="5">
    <source>
        <dbReference type="EMBL" id="ACK65041.1"/>
    </source>
</evidence>
<evidence type="ECO:0000256" key="2">
    <source>
        <dbReference type="ARBA" id="ARBA00022803"/>
    </source>
</evidence>
<dbReference type="InterPro" id="IPR019734">
    <property type="entry name" value="TPR_rpt"/>
</dbReference>
<dbReference type="PROSITE" id="PS50293">
    <property type="entry name" value="TPR_REGION"/>
    <property type="match status" value="1"/>
</dbReference>
<feature type="repeat" description="TPR" evidence="3">
    <location>
        <begin position="110"/>
        <end position="143"/>
    </location>
</feature>
<dbReference type="InterPro" id="IPR050498">
    <property type="entry name" value="Ycf3"/>
</dbReference>
<dbReference type="Proteomes" id="UP000008204">
    <property type="component" value="Chromosome"/>
</dbReference>
<dbReference type="eggNOG" id="COG0457">
    <property type="taxonomic scope" value="Bacteria"/>
</dbReference>
<dbReference type="SMART" id="SM00028">
    <property type="entry name" value="TPR"/>
    <property type="match status" value="4"/>
</dbReference>
<feature type="repeat" description="TPR" evidence="3">
    <location>
        <begin position="144"/>
        <end position="177"/>
    </location>
</feature>
<dbReference type="HOGENOM" id="CLU_089639_0_0_3"/>
<dbReference type="Gene3D" id="1.25.40.10">
    <property type="entry name" value="Tetratricopeptide repeat domain"/>
    <property type="match status" value="2"/>
</dbReference>
<dbReference type="PROSITE" id="PS50005">
    <property type="entry name" value="TPR"/>
    <property type="match status" value="4"/>
</dbReference>
<dbReference type="AlphaFoldDB" id="B7JZU8"/>
<dbReference type="InterPro" id="IPR011990">
    <property type="entry name" value="TPR-like_helical_dom_sf"/>
</dbReference>
<evidence type="ECO:0000256" key="3">
    <source>
        <dbReference type="PROSITE-ProRule" id="PRU00339"/>
    </source>
</evidence>
<dbReference type="Pfam" id="PF13431">
    <property type="entry name" value="TPR_17"/>
    <property type="match status" value="1"/>
</dbReference>
<dbReference type="PANTHER" id="PTHR44858:SF1">
    <property type="entry name" value="UDP-N-ACETYLGLUCOSAMINE--PEPTIDE N-ACETYLGLUCOSAMINYLTRANSFERASE SPINDLY-RELATED"/>
    <property type="match status" value="1"/>
</dbReference>
<evidence type="ECO:0000256" key="4">
    <source>
        <dbReference type="SAM" id="MobiDB-lite"/>
    </source>
</evidence>
<keyword evidence="1" id="KW-0677">Repeat</keyword>
<feature type="region of interest" description="Disordered" evidence="4">
    <location>
        <begin position="1"/>
        <end position="20"/>
    </location>
</feature>
<gene>
    <name evidence="5" type="ordered locus">PCC8801_0965</name>
</gene>
<reference evidence="6" key="1">
    <citation type="journal article" date="2011" name="MBio">
        <title>Novel metabolic attributes of the genus Cyanothece, comprising a group of unicellular nitrogen-fixing Cyanobacteria.</title>
        <authorList>
            <person name="Bandyopadhyay A."/>
            <person name="Elvitigala T."/>
            <person name="Welsh E."/>
            <person name="Stockel J."/>
            <person name="Liberton M."/>
            <person name="Min H."/>
            <person name="Sherman L.A."/>
            <person name="Pakrasi H.B."/>
        </authorList>
    </citation>
    <scope>NUCLEOTIDE SEQUENCE [LARGE SCALE GENOMIC DNA]</scope>
    <source>
        <strain evidence="6">PCC 8801</strain>
    </source>
</reference>
<keyword evidence="2 3" id="KW-0802">TPR repeat</keyword>
<organism evidence="5 6">
    <name type="scientific">Rippkaea orientalis (strain PCC 8801 / RF-1)</name>
    <name type="common">Cyanothece sp. (strain PCC 8801)</name>
    <dbReference type="NCBI Taxonomy" id="41431"/>
    <lineage>
        <taxon>Bacteria</taxon>
        <taxon>Bacillati</taxon>
        <taxon>Cyanobacteriota</taxon>
        <taxon>Cyanophyceae</taxon>
        <taxon>Oscillatoriophycideae</taxon>
        <taxon>Chroococcales</taxon>
        <taxon>Aphanothecaceae</taxon>
        <taxon>Rippkaea</taxon>
        <taxon>Rippkaea orientalis</taxon>
    </lineage>
</organism>
<dbReference type="OrthoDB" id="508486at2"/>
<dbReference type="EMBL" id="CP001287">
    <property type="protein sequence ID" value="ACK65041.1"/>
    <property type="molecule type" value="Genomic_DNA"/>
</dbReference>
<evidence type="ECO:0000313" key="6">
    <source>
        <dbReference type="Proteomes" id="UP000008204"/>
    </source>
</evidence>
<dbReference type="SUPFAM" id="SSF48452">
    <property type="entry name" value="TPR-like"/>
    <property type="match status" value="1"/>
</dbReference>
<dbReference type="STRING" id="41431.PCC8801_0965"/>
<feature type="repeat" description="TPR" evidence="3">
    <location>
        <begin position="179"/>
        <end position="212"/>
    </location>
</feature>
<evidence type="ECO:0000256" key="1">
    <source>
        <dbReference type="ARBA" id="ARBA00022737"/>
    </source>
</evidence>
<feature type="repeat" description="TPR" evidence="3">
    <location>
        <begin position="76"/>
        <end position="109"/>
    </location>
</feature>
<dbReference type="PANTHER" id="PTHR44858">
    <property type="entry name" value="TETRATRICOPEPTIDE REPEAT PROTEIN 6"/>
    <property type="match status" value="1"/>
</dbReference>
<name>B7JZU8_RIPO1</name>